<protein>
    <submittedName>
        <fullName evidence="1">Peptide transporter family 1</fullName>
    </submittedName>
</protein>
<proteinExistence type="predicted"/>
<sequence length="279" mass="31026">MPDPSESFVSFTNTFDNCSINVTLIKNNIAEKSLFMHPNTSLKNRPALTTDRYQLFTVPKGSAAWYIKPQCFNGSAGNLPQNITYELLGSKIYYVYLGELGSFIAEANPQRPTSGVGQFSLSIVVALSDSIYEDDLALCHNDDPCDPMNGEAFYLFKAIDFVPYNGKIHSTRRKATFYSTKWIKRSRWKLFYTKSRPLPNSKDKLDTLNVTSNGIDLEIKGQGVKNADHRNNSGQFSLHFMASTSNHIIVSGGSVILCDSIRILLLSVTAVAEIRGSRA</sequence>
<reference evidence="1" key="1">
    <citation type="submission" date="2022-01" db="EMBL/GenBank/DDBJ databases">
        <title>Genome Sequence Resource for Two Populations of Ditylenchus destructor, the Migratory Endoparasitic Phytonematode.</title>
        <authorList>
            <person name="Zhang H."/>
            <person name="Lin R."/>
            <person name="Xie B."/>
        </authorList>
    </citation>
    <scope>NUCLEOTIDE SEQUENCE</scope>
    <source>
        <strain evidence="1">BazhouSP</strain>
    </source>
</reference>
<accession>A0AAD4MK33</accession>
<keyword evidence="2" id="KW-1185">Reference proteome</keyword>
<dbReference type="EMBL" id="JAKKPZ010000326">
    <property type="protein sequence ID" value="KAI1696465.1"/>
    <property type="molecule type" value="Genomic_DNA"/>
</dbReference>
<evidence type="ECO:0000313" key="2">
    <source>
        <dbReference type="Proteomes" id="UP001201812"/>
    </source>
</evidence>
<name>A0AAD4MK33_9BILA</name>
<gene>
    <name evidence="1" type="ORF">DdX_19027</name>
</gene>
<organism evidence="1 2">
    <name type="scientific">Ditylenchus destructor</name>
    <dbReference type="NCBI Taxonomy" id="166010"/>
    <lineage>
        <taxon>Eukaryota</taxon>
        <taxon>Metazoa</taxon>
        <taxon>Ecdysozoa</taxon>
        <taxon>Nematoda</taxon>
        <taxon>Chromadorea</taxon>
        <taxon>Rhabditida</taxon>
        <taxon>Tylenchina</taxon>
        <taxon>Tylenchomorpha</taxon>
        <taxon>Sphaerularioidea</taxon>
        <taxon>Anguinidae</taxon>
        <taxon>Anguininae</taxon>
        <taxon>Ditylenchus</taxon>
    </lineage>
</organism>
<dbReference type="Proteomes" id="UP001201812">
    <property type="component" value="Unassembled WGS sequence"/>
</dbReference>
<dbReference type="AlphaFoldDB" id="A0AAD4MK33"/>
<evidence type="ECO:0000313" key="1">
    <source>
        <dbReference type="EMBL" id="KAI1696465.1"/>
    </source>
</evidence>
<comment type="caution">
    <text evidence="1">The sequence shown here is derived from an EMBL/GenBank/DDBJ whole genome shotgun (WGS) entry which is preliminary data.</text>
</comment>